<protein>
    <submittedName>
        <fullName evidence="1">Radical SAM protein</fullName>
    </submittedName>
</protein>
<keyword evidence="2" id="KW-1185">Reference proteome</keyword>
<gene>
    <name evidence="1" type="ORF">HH214_16895</name>
</gene>
<name>A0A7L5EDD8_9SPHI</name>
<organism evidence="1 2">
    <name type="scientific">Mucilaginibacter robiniae</name>
    <dbReference type="NCBI Taxonomy" id="2728022"/>
    <lineage>
        <taxon>Bacteria</taxon>
        <taxon>Pseudomonadati</taxon>
        <taxon>Bacteroidota</taxon>
        <taxon>Sphingobacteriia</taxon>
        <taxon>Sphingobacteriales</taxon>
        <taxon>Sphingobacteriaceae</taxon>
        <taxon>Mucilaginibacter</taxon>
    </lineage>
</organism>
<dbReference type="PANTHER" id="PTHR37822">
    <property type="entry name" value="SPORE PHOTOPRODUCT LYASE-RELATED"/>
    <property type="match status" value="1"/>
</dbReference>
<accession>A0A7L5EDD8</accession>
<dbReference type="InterPro" id="IPR049539">
    <property type="entry name" value="SPL"/>
</dbReference>
<reference evidence="1 2" key="1">
    <citation type="submission" date="2020-04" db="EMBL/GenBank/DDBJ databases">
        <title>Genome sequencing of novel species.</title>
        <authorList>
            <person name="Heo J."/>
            <person name="Kim S.-J."/>
            <person name="Kim J.-S."/>
            <person name="Hong S.-B."/>
            <person name="Kwon S.-W."/>
        </authorList>
    </citation>
    <scope>NUCLEOTIDE SEQUENCE [LARGE SCALE GENOMIC DNA]</scope>
    <source>
        <strain evidence="1 2">F39-2</strain>
    </source>
</reference>
<dbReference type="GO" id="GO:1904047">
    <property type="term" value="F:S-adenosyl-L-methionine binding"/>
    <property type="evidence" value="ECO:0007669"/>
    <property type="project" value="TreeGrafter"/>
</dbReference>
<dbReference type="Proteomes" id="UP000503278">
    <property type="component" value="Chromosome"/>
</dbReference>
<dbReference type="PANTHER" id="PTHR37822:SF2">
    <property type="entry name" value="SPORE PHOTOPRODUCT LYASE"/>
    <property type="match status" value="1"/>
</dbReference>
<dbReference type="GO" id="GO:0003913">
    <property type="term" value="F:DNA photolyase activity"/>
    <property type="evidence" value="ECO:0007669"/>
    <property type="project" value="TreeGrafter"/>
</dbReference>
<evidence type="ECO:0000313" key="1">
    <source>
        <dbReference type="EMBL" id="QJD98456.1"/>
    </source>
</evidence>
<dbReference type="Gene3D" id="3.40.50.12110">
    <property type="match status" value="1"/>
</dbReference>
<dbReference type="Gene3D" id="3.80.30.30">
    <property type="match status" value="1"/>
</dbReference>
<dbReference type="AlphaFoldDB" id="A0A7L5EDD8"/>
<dbReference type="KEGG" id="mrob:HH214_16895"/>
<dbReference type="Pfam" id="PF20903">
    <property type="entry name" value="SPL"/>
    <property type="match status" value="1"/>
</dbReference>
<dbReference type="GO" id="GO:0042601">
    <property type="term" value="C:endospore-forming forespore"/>
    <property type="evidence" value="ECO:0007669"/>
    <property type="project" value="TreeGrafter"/>
</dbReference>
<dbReference type="EMBL" id="CP051682">
    <property type="protein sequence ID" value="QJD98456.1"/>
    <property type="molecule type" value="Genomic_DNA"/>
</dbReference>
<sequence>MPKRVVFTPHALDEPYGQQIYERAKALNLNVELLKNNRITGLRGATERETYKIAKNTLAIVNAPKSAFNLRPIPPSADWQFHLAEGCPAHCQYCYLAGSLQGPPAIRVFSNLPTILENTVKYERLNQVTSFEASCYTDPLSLEHITGGLAKTIEFFGKRPLSHLRFVSKFDAVEPLLNLEHSGHTRFRCSLNADAVARRLEGGTPTVTARIQALRKMALPKQKGGGGYPIGVVLAPIMPIPDWENAYTNLFDQLEQNLNFDCDLTFELISHRFTLGSKDILMEWYPNTSLDMEESTRSTKRNKFGGIKYVYTREQMNLLKSFFEHEIQTRFPQARILYWT</sequence>
<evidence type="ECO:0000313" key="2">
    <source>
        <dbReference type="Proteomes" id="UP000503278"/>
    </source>
</evidence>
<dbReference type="GO" id="GO:0051539">
    <property type="term" value="F:4 iron, 4 sulfur cluster binding"/>
    <property type="evidence" value="ECO:0007669"/>
    <property type="project" value="TreeGrafter"/>
</dbReference>
<proteinExistence type="predicted"/>